<name>A0A8A1LU06_AJEC8</name>
<dbReference type="Proteomes" id="UP000663419">
    <property type="component" value="Chromosome 4"/>
</dbReference>
<sequence>MICCSKVNRGMHVTERTRKSINQSYYPIKGASHTKGQARQCPQCPHTGAAPKADPTGSSFQARTARARRILVCNTAGNRITDGRRGFLLYE</sequence>
<evidence type="ECO:0000313" key="3">
    <source>
        <dbReference type="Proteomes" id="UP000663419"/>
    </source>
</evidence>
<dbReference type="AlphaFoldDB" id="A0A8A1LU06"/>
<dbReference type="EMBL" id="CP069105">
    <property type="protein sequence ID" value="QSS55447.1"/>
    <property type="molecule type" value="Genomic_DNA"/>
</dbReference>
<organism evidence="2 3">
    <name type="scientific">Ajellomyces capsulatus (strain H88)</name>
    <name type="common">Darling's disease fungus</name>
    <name type="synonym">Histoplasma capsulatum</name>
    <dbReference type="NCBI Taxonomy" id="544711"/>
    <lineage>
        <taxon>Eukaryota</taxon>
        <taxon>Fungi</taxon>
        <taxon>Dikarya</taxon>
        <taxon>Ascomycota</taxon>
        <taxon>Pezizomycotina</taxon>
        <taxon>Eurotiomycetes</taxon>
        <taxon>Eurotiomycetidae</taxon>
        <taxon>Onygenales</taxon>
        <taxon>Ajellomycetaceae</taxon>
        <taxon>Histoplasma</taxon>
    </lineage>
</organism>
<proteinExistence type="predicted"/>
<feature type="region of interest" description="Disordered" evidence="1">
    <location>
        <begin position="36"/>
        <end position="60"/>
    </location>
</feature>
<gene>
    <name evidence="2" type="ORF">I7I53_03321</name>
</gene>
<protein>
    <submittedName>
        <fullName evidence="2">Uncharacterized protein</fullName>
    </submittedName>
</protein>
<evidence type="ECO:0000256" key="1">
    <source>
        <dbReference type="SAM" id="MobiDB-lite"/>
    </source>
</evidence>
<accession>A0A8A1LU06</accession>
<dbReference type="VEuPathDB" id="FungiDB:I7I53_03321"/>
<reference evidence="2" key="1">
    <citation type="submission" date="2021-01" db="EMBL/GenBank/DDBJ databases">
        <title>Chromosome-level genome assembly of a human fungal pathogen reveals clustering of transcriptionally co-regulated genes.</title>
        <authorList>
            <person name="Voorhies M."/>
            <person name="Cohen S."/>
            <person name="Shea T.P."/>
            <person name="Petrus S."/>
            <person name="Munoz J.F."/>
            <person name="Poplawski S."/>
            <person name="Goldman W.E."/>
            <person name="Michael T."/>
            <person name="Cuomo C.A."/>
            <person name="Sil A."/>
            <person name="Beyhan S."/>
        </authorList>
    </citation>
    <scope>NUCLEOTIDE SEQUENCE</scope>
    <source>
        <strain evidence="2">H88</strain>
    </source>
</reference>
<evidence type="ECO:0000313" key="2">
    <source>
        <dbReference type="EMBL" id="QSS55447.1"/>
    </source>
</evidence>